<dbReference type="PROSITE" id="PS50064">
    <property type="entry name" value="ZF_PARP_2"/>
    <property type="match status" value="1"/>
</dbReference>
<dbReference type="GO" id="GO:0005634">
    <property type="term" value="C:nucleus"/>
    <property type="evidence" value="ECO:0007669"/>
    <property type="project" value="UniProtKB-SubCell"/>
</dbReference>
<evidence type="ECO:0000256" key="2">
    <source>
        <dbReference type="ARBA" id="ARBA00022723"/>
    </source>
</evidence>
<dbReference type="InterPro" id="IPR036957">
    <property type="entry name" value="Znf_PARP_sf"/>
</dbReference>
<accession>A0A7S0HHT3</accession>
<keyword evidence="3" id="KW-0863">Zinc-finger</keyword>
<dbReference type="AlphaFoldDB" id="A0A7S0HHT3"/>
<dbReference type="InterPro" id="IPR001510">
    <property type="entry name" value="Znf_PARP"/>
</dbReference>
<dbReference type="Gene3D" id="3.30.1740.10">
    <property type="entry name" value="Zinc finger, PARP-type"/>
    <property type="match status" value="1"/>
</dbReference>
<protein>
    <recommendedName>
        <fullName evidence="7">PARP-type domain-containing protein</fullName>
    </recommendedName>
</protein>
<reference evidence="8" key="1">
    <citation type="submission" date="2021-01" db="EMBL/GenBank/DDBJ databases">
        <authorList>
            <person name="Corre E."/>
            <person name="Pelletier E."/>
            <person name="Niang G."/>
            <person name="Scheremetjew M."/>
            <person name="Finn R."/>
            <person name="Kale V."/>
            <person name="Holt S."/>
            <person name="Cochrane G."/>
            <person name="Meng A."/>
            <person name="Brown T."/>
            <person name="Cohen L."/>
        </authorList>
    </citation>
    <scope>NUCLEOTIDE SEQUENCE</scope>
    <source>
        <strain evidence="8">CCMP1374</strain>
    </source>
</reference>
<gene>
    <name evidence="8" type="ORF">PANT1444_LOCUS5533</name>
</gene>
<evidence type="ECO:0000256" key="3">
    <source>
        <dbReference type="ARBA" id="ARBA00022771"/>
    </source>
</evidence>
<proteinExistence type="predicted"/>
<keyword evidence="2" id="KW-0479">Metal-binding</keyword>
<keyword evidence="5" id="KW-0539">Nucleus</keyword>
<dbReference type="EMBL" id="HBEP01009802">
    <property type="protein sequence ID" value="CAD8478120.1"/>
    <property type="molecule type" value="Transcribed_RNA"/>
</dbReference>
<dbReference type="SMART" id="SM01336">
    <property type="entry name" value="zf-PARP"/>
    <property type="match status" value="1"/>
</dbReference>
<keyword evidence="4" id="KW-0862">Zinc</keyword>
<dbReference type="PROSITE" id="PS51257">
    <property type="entry name" value="PROKAR_LIPOPROTEIN"/>
    <property type="match status" value="1"/>
</dbReference>
<dbReference type="Pfam" id="PF00645">
    <property type="entry name" value="zf-PARP"/>
    <property type="match status" value="1"/>
</dbReference>
<evidence type="ECO:0000256" key="6">
    <source>
        <dbReference type="SAM" id="MobiDB-lite"/>
    </source>
</evidence>
<organism evidence="8">
    <name type="scientific">Phaeocystis antarctica</name>
    <dbReference type="NCBI Taxonomy" id="33657"/>
    <lineage>
        <taxon>Eukaryota</taxon>
        <taxon>Haptista</taxon>
        <taxon>Haptophyta</taxon>
        <taxon>Prymnesiophyceae</taxon>
        <taxon>Phaeocystales</taxon>
        <taxon>Phaeocystaceae</taxon>
        <taxon>Phaeocystis</taxon>
    </lineage>
</organism>
<feature type="domain" description="PARP-type" evidence="7">
    <location>
        <begin position="15"/>
        <end position="95"/>
    </location>
</feature>
<dbReference type="GO" id="GO:0008270">
    <property type="term" value="F:zinc ion binding"/>
    <property type="evidence" value="ECO:0007669"/>
    <property type="project" value="UniProtKB-KW"/>
</dbReference>
<evidence type="ECO:0000313" key="8">
    <source>
        <dbReference type="EMBL" id="CAD8478120.1"/>
    </source>
</evidence>
<comment type="subcellular location">
    <subcellularLocation>
        <location evidence="1">Nucleus</location>
    </subcellularLocation>
</comment>
<evidence type="ECO:0000256" key="5">
    <source>
        <dbReference type="ARBA" id="ARBA00023242"/>
    </source>
</evidence>
<sequence length="152" mass="15957">MSTAKCWSFGHIGVAPSSASGCKECGEKISKGGVRLGQDHNSRYGGVAWRHLACIGVTSGVTEQGYKVPVVPSEARLPLLHGWDSLSGEQQAAVQAVCHAKTQPAKPARPDPMAWAPPAPTTKVAQGKKRKATEPQAQPLPLPLVAGYIVVD</sequence>
<name>A0A7S0HHT3_9EUKA</name>
<evidence type="ECO:0000256" key="4">
    <source>
        <dbReference type="ARBA" id="ARBA00022833"/>
    </source>
</evidence>
<dbReference type="GO" id="GO:0003677">
    <property type="term" value="F:DNA binding"/>
    <property type="evidence" value="ECO:0007669"/>
    <property type="project" value="InterPro"/>
</dbReference>
<dbReference type="SUPFAM" id="SSF57716">
    <property type="entry name" value="Glucocorticoid receptor-like (DNA-binding domain)"/>
    <property type="match status" value="1"/>
</dbReference>
<evidence type="ECO:0000259" key="7">
    <source>
        <dbReference type="PROSITE" id="PS50064"/>
    </source>
</evidence>
<feature type="region of interest" description="Disordered" evidence="6">
    <location>
        <begin position="103"/>
        <end position="137"/>
    </location>
</feature>
<evidence type="ECO:0000256" key="1">
    <source>
        <dbReference type="ARBA" id="ARBA00004123"/>
    </source>
</evidence>